<keyword evidence="2" id="KW-0143">Chaperone</keyword>
<dbReference type="InParanoid" id="A0A2P5IEV3"/>
<feature type="region of interest" description="Disordered" evidence="5">
    <location>
        <begin position="458"/>
        <end position="478"/>
    </location>
</feature>
<feature type="compositionally biased region" description="Polar residues" evidence="5">
    <location>
        <begin position="422"/>
        <end position="435"/>
    </location>
</feature>
<keyword evidence="4" id="KW-0175">Coiled coil</keyword>
<dbReference type="OrthoDB" id="5383703at2759"/>
<feature type="region of interest" description="Disordered" evidence="5">
    <location>
        <begin position="560"/>
        <end position="688"/>
    </location>
</feature>
<feature type="region of interest" description="Disordered" evidence="5">
    <location>
        <begin position="48"/>
        <end position="193"/>
    </location>
</feature>
<dbReference type="InterPro" id="IPR038277">
    <property type="entry name" value="UreF_sf"/>
</dbReference>
<dbReference type="PANTHER" id="PTHR33620:SF1">
    <property type="entry name" value="UREASE ACCESSORY PROTEIN F"/>
    <property type="match status" value="1"/>
</dbReference>
<dbReference type="EMBL" id="MAVT02000022">
    <property type="protein sequence ID" value="POS81040.1"/>
    <property type="molecule type" value="Genomic_DNA"/>
</dbReference>
<dbReference type="Gene3D" id="1.10.4190.10">
    <property type="entry name" value="Urease accessory protein UreF"/>
    <property type="match status" value="1"/>
</dbReference>
<dbReference type="AlphaFoldDB" id="A0A2P5IEV3"/>
<evidence type="ECO:0000259" key="6">
    <source>
        <dbReference type="Pfam" id="PF11500"/>
    </source>
</evidence>
<gene>
    <name evidence="7" type="ORF">DHEL01_v200556</name>
</gene>
<dbReference type="Pfam" id="PF11500">
    <property type="entry name" value="Cut12"/>
    <property type="match status" value="1"/>
</dbReference>
<feature type="domain" description="Spindle pole body-associated protein cut12" evidence="6">
    <location>
        <begin position="127"/>
        <end position="268"/>
    </location>
</feature>
<evidence type="ECO:0000256" key="1">
    <source>
        <dbReference type="ARBA" id="ARBA00022988"/>
    </source>
</evidence>
<protein>
    <submittedName>
        <fullName evidence="7">Urease</fullName>
    </submittedName>
</protein>
<evidence type="ECO:0000313" key="8">
    <source>
        <dbReference type="Proteomes" id="UP000094444"/>
    </source>
</evidence>
<dbReference type="Proteomes" id="UP000094444">
    <property type="component" value="Unassembled WGS sequence"/>
</dbReference>
<dbReference type="PANTHER" id="PTHR33620">
    <property type="entry name" value="UREASE ACCESSORY PROTEIN F"/>
    <property type="match status" value="1"/>
</dbReference>
<evidence type="ECO:0000256" key="2">
    <source>
        <dbReference type="ARBA" id="ARBA00023186"/>
    </source>
</evidence>
<comment type="similarity">
    <text evidence="3">Belongs to the UreF family.</text>
</comment>
<comment type="caution">
    <text evidence="7">The sequence shown here is derived from an EMBL/GenBank/DDBJ whole genome shotgun (WGS) entry which is preliminary data.</text>
</comment>
<keyword evidence="1" id="KW-0996">Nickel insertion</keyword>
<feature type="compositionally biased region" description="Basic and acidic residues" evidence="5">
    <location>
        <begin position="132"/>
        <end position="154"/>
    </location>
</feature>
<dbReference type="InterPro" id="IPR021589">
    <property type="entry name" value="Cut12"/>
</dbReference>
<dbReference type="GO" id="GO:0016151">
    <property type="term" value="F:nickel cation binding"/>
    <property type="evidence" value="ECO:0007669"/>
    <property type="project" value="InterPro"/>
</dbReference>
<reference evidence="7" key="1">
    <citation type="submission" date="2017-09" db="EMBL/GenBank/DDBJ databases">
        <title>Polyketide synthases of a Diaporthe helianthi virulent isolate.</title>
        <authorList>
            <person name="Baroncelli R."/>
        </authorList>
    </citation>
    <scope>NUCLEOTIDE SEQUENCE [LARGE SCALE GENOMIC DNA]</scope>
    <source>
        <strain evidence="7">7/96</strain>
    </source>
</reference>
<feature type="region of interest" description="Disordered" evidence="5">
    <location>
        <begin position="301"/>
        <end position="333"/>
    </location>
</feature>
<accession>A0A2P5IEV3</accession>
<feature type="compositionally biased region" description="Basic and acidic residues" evidence="5">
    <location>
        <begin position="301"/>
        <end position="311"/>
    </location>
</feature>
<evidence type="ECO:0000256" key="4">
    <source>
        <dbReference type="SAM" id="Coils"/>
    </source>
</evidence>
<feature type="compositionally biased region" description="Polar residues" evidence="5">
    <location>
        <begin position="9"/>
        <end position="18"/>
    </location>
</feature>
<feature type="compositionally biased region" description="Basic and acidic residues" evidence="5">
    <location>
        <begin position="641"/>
        <end position="663"/>
    </location>
</feature>
<name>A0A2P5IEV3_DIAHE</name>
<dbReference type="InterPro" id="IPR002639">
    <property type="entry name" value="UreF"/>
</dbReference>
<dbReference type="STRING" id="158607.A0A2P5IEV3"/>
<feature type="compositionally biased region" description="Acidic residues" evidence="5">
    <location>
        <begin position="159"/>
        <end position="177"/>
    </location>
</feature>
<feature type="region of interest" description="Disordered" evidence="5">
    <location>
        <begin position="391"/>
        <end position="435"/>
    </location>
</feature>
<feature type="compositionally biased region" description="Basic and acidic residues" evidence="5">
    <location>
        <begin position="391"/>
        <end position="421"/>
    </location>
</feature>
<sequence length="1031" mass="113884">MLGWALQKATGSAPQNAPTPGPDDTFAEQPDTPAPVFAARAFKRALFGTPAPQREVQSRKETRAVAARSEKAKSSTAEDHKRYESPTRPQGILLTPGTGTSRRKRVSFGRDVKSNTVVAANTEAAKSRPRTKLQEALEKSRKENNRATGDDKARNSTFEVEEAEGDGAWEEVDELDREPDITLDLNEPRSQSGQYWKSEFQKYHEEARAEMEKLVKYKQLAKSYAKAKDAEALDLNERLREEQAKVEQMEQKITELAGQVTAKQAQGKDTRDDRKLMRDLTRQTALAVQYREQVEELETLLRESGYDADGNRRRRGGPSPRTEQTLLETQRELRKAREQVKELNDLRYEVKCVKEDLATSEQRSSKLEGEKRKAVADLARSETKVADLERQLAKAEQDRRRKDIQYEKLKADYDALREQNKTQRAPRSGSTQQLKQDIDLLSTGRNALGSWANKLTDAQTTARDRQSVHRRGVEDASAAVNTPRLDQKRFSDYTSLGQRFQGLKNKGGDGTQDISHDLLQIRPRLDEIQTEAPLARSAPRSAKRKASGLAALDHLAFPDEDFTLDTPSRKISRTPSREFRVSKSPRPKSNRLSAPQPILSGEPKSPAPGLARDRARTWKLDQVPDNPTTDAISSRPSSLPADRRAAAIARLEQKRAERRRGHESAALPGKENLRPMNPKPSDIDDDESDELIIETEIQDLQRKLEEAKARLRNRKAAPSNGTSHETHNGGLAHHQAASTLKSSPPHKTTHFLLLLADSALPLGSFAFSSGLESFLAHNRRPGPGAAAAFSGGAGGGAGAGPPPPPPPPHHGHSQFDLFLPISVSSYASTTLPFVLAAHRDPDRLVDLDDHLDAAVMCTVGKRASVAQGRALLGIWERSFSASAALRRPPGTTGGDHHHDATLREYARLLRAGRSYSSSNDDDETGLPPVVAAHLAPLFGVVCRVVGLSLHQTGYVFMLGHVKALMSAAVRANLLGPYQAQRLLASSEVMGMITAAVDREWDTPVEEAGQSVPVMDLWVGRHEVLYSRIFNS</sequence>
<organism evidence="7 8">
    <name type="scientific">Diaporthe helianthi</name>
    <dbReference type="NCBI Taxonomy" id="158607"/>
    <lineage>
        <taxon>Eukaryota</taxon>
        <taxon>Fungi</taxon>
        <taxon>Dikarya</taxon>
        <taxon>Ascomycota</taxon>
        <taxon>Pezizomycotina</taxon>
        <taxon>Sordariomycetes</taxon>
        <taxon>Sordariomycetidae</taxon>
        <taxon>Diaporthales</taxon>
        <taxon>Diaporthaceae</taxon>
        <taxon>Diaporthe</taxon>
    </lineage>
</organism>
<feature type="region of interest" description="Disordered" evidence="5">
    <location>
        <begin position="1"/>
        <end position="34"/>
    </location>
</feature>
<feature type="coiled-coil region" evidence="4">
    <location>
        <begin position="225"/>
        <end position="300"/>
    </location>
</feature>
<feature type="region of interest" description="Disordered" evidence="5">
    <location>
        <begin position="785"/>
        <end position="814"/>
    </location>
</feature>
<proteinExistence type="inferred from homology"/>
<evidence type="ECO:0000256" key="3">
    <source>
        <dbReference type="ARBA" id="ARBA00046339"/>
    </source>
</evidence>
<feature type="compositionally biased region" description="Polar residues" evidence="5">
    <location>
        <begin position="625"/>
        <end position="637"/>
    </location>
</feature>
<dbReference type="Pfam" id="PF01730">
    <property type="entry name" value="UreF"/>
    <property type="match status" value="1"/>
</dbReference>
<evidence type="ECO:0000313" key="7">
    <source>
        <dbReference type="EMBL" id="POS81040.1"/>
    </source>
</evidence>
<feature type="region of interest" description="Disordered" evidence="5">
    <location>
        <begin position="711"/>
        <end position="743"/>
    </location>
</feature>
<keyword evidence="8" id="KW-1185">Reference proteome</keyword>
<evidence type="ECO:0000256" key="5">
    <source>
        <dbReference type="SAM" id="MobiDB-lite"/>
    </source>
</evidence>
<feature type="compositionally biased region" description="Basic and acidic residues" evidence="5">
    <location>
        <begin position="56"/>
        <end position="85"/>
    </location>
</feature>
<feature type="compositionally biased region" description="Basic and acidic residues" evidence="5">
    <location>
        <begin position="462"/>
        <end position="474"/>
    </location>
</feature>